<dbReference type="GO" id="GO:0004139">
    <property type="term" value="F:deoxyribose-phosphate aldolase activity"/>
    <property type="evidence" value="ECO:0007669"/>
    <property type="project" value="UniProtKB-UniRule"/>
</dbReference>
<dbReference type="PANTHER" id="PTHR10889">
    <property type="entry name" value="DEOXYRIBOSE-PHOSPHATE ALDOLASE"/>
    <property type="match status" value="1"/>
</dbReference>
<keyword evidence="2 7" id="KW-0963">Cytoplasm</keyword>
<dbReference type="NCBIfam" id="TIGR00126">
    <property type="entry name" value="deoC"/>
    <property type="match status" value="1"/>
</dbReference>
<comment type="caution">
    <text evidence="8">The sequence shown here is derived from an EMBL/GenBank/DDBJ whole genome shotgun (WGS) entry which is preliminary data.</text>
</comment>
<dbReference type="InterPro" id="IPR028581">
    <property type="entry name" value="DeoC_typeI"/>
</dbReference>
<dbReference type="PIRSF" id="PIRSF001357">
    <property type="entry name" value="DeoC"/>
    <property type="match status" value="1"/>
</dbReference>
<evidence type="ECO:0000256" key="7">
    <source>
        <dbReference type="HAMAP-Rule" id="MF_00114"/>
    </source>
</evidence>
<dbReference type="Proteomes" id="UP000192611">
    <property type="component" value="Unassembled WGS sequence"/>
</dbReference>
<keyword evidence="3 7" id="KW-0456">Lyase</keyword>
<evidence type="ECO:0000256" key="6">
    <source>
        <dbReference type="ARBA" id="ARBA00056337"/>
    </source>
</evidence>
<dbReference type="GO" id="GO:0016052">
    <property type="term" value="P:carbohydrate catabolic process"/>
    <property type="evidence" value="ECO:0007669"/>
    <property type="project" value="TreeGrafter"/>
</dbReference>
<evidence type="ECO:0000256" key="1">
    <source>
        <dbReference type="ARBA" id="ARBA00010936"/>
    </source>
</evidence>
<keyword evidence="4 7" id="KW-0704">Schiff base</keyword>
<feature type="active site" description="Proton donor/acceptor" evidence="7">
    <location>
        <position position="190"/>
    </location>
</feature>
<dbReference type="AlphaFoldDB" id="A0A1W9S0N0"/>
<dbReference type="InterPro" id="IPR013785">
    <property type="entry name" value="Aldolase_TIM"/>
</dbReference>
<proteinExistence type="inferred from homology"/>
<protein>
    <recommendedName>
        <fullName evidence="7">Deoxyribose-phosphate aldolase</fullName>
        <shortName evidence="7">DERA</shortName>
        <ecNumber evidence="7">4.1.2.4</ecNumber>
    </recommendedName>
    <alternativeName>
        <fullName evidence="7">2-deoxy-D-ribose 5-phosphate aldolase</fullName>
    </alternativeName>
    <alternativeName>
        <fullName evidence="7">Phosphodeoxyriboaldolase</fullName>
        <shortName evidence="7">Deoxyriboaldolase</shortName>
    </alternativeName>
</protein>
<organism evidence="8 9">
    <name type="scientific">Candidatus Coatesbacteria bacterium 4484_99</name>
    <dbReference type="NCBI Taxonomy" id="1970774"/>
    <lineage>
        <taxon>Bacteria</taxon>
        <taxon>Candidatus Coatesiibacteriota</taxon>
    </lineage>
</organism>
<comment type="catalytic activity">
    <reaction evidence="5 7">
        <text>2-deoxy-D-ribose 5-phosphate = D-glyceraldehyde 3-phosphate + acetaldehyde</text>
        <dbReference type="Rhea" id="RHEA:12821"/>
        <dbReference type="ChEBI" id="CHEBI:15343"/>
        <dbReference type="ChEBI" id="CHEBI:59776"/>
        <dbReference type="ChEBI" id="CHEBI:62877"/>
        <dbReference type="EC" id="4.1.2.4"/>
    </reaction>
</comment>
<feature type="active site" description="Proton donor/acceptor" evidence="7">
    <location>
        <position position="99"/>
    </location>
</feature>
<dbReference type="SMART" id="SM01133">
    <property type="entry name" value="DeoC"/>
    <property type="match status" value="1"/>
</dbReference>
<dbReference type="CDD" id="cd00959">
    <property type="entry name" value="DeoC"/>
    <property type="match status" value="1"/>
</dbReference>
<evidence type="ECO:0000256" key="3">
    <source>
        <dbReference type="ARBA" id="ARBA00023239"/>
    </source>
</evidence>
<comment type="pathway">
    <text evidence="7">Carbohydrate degradation; 2-deoxy-D-ribose 1-phosphate degradation; D-glyceraldehyde 3-phosphate and acetaldehyde from 2-deoxy-alpha-D-ribose 1-phosphate: step 2/2.</text>
</comment>
<feature type="active site" description="Schiff-base intermediate with acetaldehyde" evidence="7">
    <location>
        <position position="161"/>
    </location>
</feature>
<dbReference type="EC" id="4.1.2.4" evidence="7"/>
<evidence type="ECO:0000256" key="4">
    <source>
        <dbReference type="ARBA" id="ARBA00023270"/>
    </source>
</evidence>
<sequence length="233" mass="25313">MRGEIARSEVTWISKYIEYTLLDFGIRNEDVERICLEAKQYGFLGVCIPPSFIGVARDILSDTDILIVSVVGFPLGSTTTRVKVMEASDCIDMGADEVDMVMNVGGFLDGCYKEVGEEIAEVVGIISPHPLKVIVETPLLTTEQKKEAAEMVSDYGARFIKTSTGFHGMATSADDVRLLRDILPGRVGVKASGGIRGFYSANEMLSAGADRIGTSSGVIIAEEAWYRSEKKVL</sequence>
<dbReference type="SUPFAM" id="SSF51569">
    <property type="entry name" value="Aldolase"/>
    <property type="match status" value="1"/>
</dbReference>
<dbReference type="Gene3D" id="3.20.20.70">
    <property type="entry name" value="Aldolase class I"/>
    <property type="match status" value="1"/>
</dbReference>
<evidence type="ECO:0000313" key="9">
    <source>
        <dbReference type="Proteomes" id="UP000192611"/>
    </source>
</evidence>
<dbReference type="InterPro" id="IPR002915">
    <property type="entry name" value="DeoC/FbaB/LacD_aldolase"/>
</dbReference>
<dbReference type="EMBL" id="NATQ01000080">
    <property type="protein sequence ID" value="OQX90255.1"/>
    <property type="molecule type" value="Genomic_DNA"/>
</dbReference>
<comment type="similarity">
    <text evidence="1 7">Belongs to the DeoC/FbaB aldolase family. DeoC type 1 subfamily.</text>
</comment>
<accession>A0A1W9S0N0</accession>
<comment type="subcellular location">
    <subcellularLocation>
        <location evidence="7">Cytoplasm</location>
    </subcellularLocation>
</comment>
<gene>
    <name evidence="7" type="primary">deoC</name>
    <name evidence="8" type="ORF">B6D57_04085</name>
</gene>
<dbReference type="HAMAP" id="MF_00114">
    <property type="entry name" value="DeoC_type1"/>
    <property type="match status" value="1"/>
</dbReference>
<comment type="function">
    <text evidence="6 7">Catalyzes a reversible aldol reaction between acetaldehyde and D-glyceraldehyde 3-phosphate to generate 2-deoxy-D-ribose 5-phosphate.</text>
</comment>
<evidence type="ECO:0000256" key="2">
    <source>
        <dbReference type="ARBA" id="ARBA00022490"/>
    </source>
</evidence>
<name>A0A1W9S0N0_9BACT</name>
<evidence type="ECO:0000256" key="5">
    <source>
        <dbReference type="ARBA" id="ARBA00048791"/>
    </source>
</evidence>
<dbReference type="InterPro" id="IPR011343">
    <property type="entry name" value="DeoC"/>
</dbReference>
<dbReference type="GO" id="GO:0009264">
    <property type="term" value="P:deoxyribonucleotide catabolic process"/>
    <property type="evidence" value="ECO:0007669"/>
    <property type="project" value="UniProtKB-UniRule"/>
</dbReference>
<evidence type="ECO:0000313" key="8">
    <source>
        <dbReference type="EMBL" id="OQX90255.1"/>
    </source>
</evidence>
<dbReference type="PANTHER" id="PTHR10889:SF1">
    <property type="entry name" value="DEOXYRIBOSE-PHOSPHATE ALDOLASE"/>
    <property type="match status" value="1"/>
</dbReference>
<dbReference type="GO" id="GO:0005737">
    <property type="term" value="C:cytoplasm"/>
    <property type="evidence" value="ECO:0007669"/>
    <property type="project" value="UniProtKB-SubCell"/>
</dbReference>
<dbReference type="Pfam" id="PF01791">
    <property type="entry name" value="DeoC"/>
    <property type="match status" value="1"/>
</dbReference>
<dbReference type="UniPathway" id="UPA00002">
    <property type="reaction ID" value="UER00468"/>
</dbReference>
<dbReference type="FunFam" id="3.20.20.70:FF:000044">
    <property type="entry name" value="Deoxyribose-phosphate aldolase"/>
    <property type="match status" value="1"/>
</dbReference>
<dbReference type="GO" id="GO:0006018">
    <property type="term" value="P:2-deoxyribose 1-phosphate catabolic process"/>
    <property type="evidence" value="ECO:0007669"/>
    <property type="project" value="UniProtKB-UniRule"/>
</dbReference>
<reference evidence="9" key="1">
    <citation type="submission" date="2017-03" db="EMBL/GenBank/DDBJ databases">
        <title>Novel pathways for hydrocarbon cycling and metabolic interdependencies in hydrothermal sediment communities.</title>
        <authorList>
            <person name="Dombrowski N."/>
            <person name="Seitz K."/>
            <person name="Teske A."/>
            <person name="Baker B."/>
        </authorList>
    </citation>
    <scope>NUCLEOTIDE SEQUENCE [LARGE SCALE GENOMIC DNA]</scope>
</reference>